<evidence type="ECO:0000256" key="2">
    <source>
        <dbReference type="ARBA" id="ARBA00022679"/>
    </source>
</evidence>
<dbReference type="GO" id="GO:0008168">
    <property type="term" value="F:methyltransferase activity"/>
    <property type="evidence" value="ECO:0007669"/>
    <property type="project" value="UniProtKB-KW"/>
</dbReference>
<dbReference type="Gene3D" id="3.40.50.150">
    <property type="entry name" value="Vaccinia Virus protein VP39"/>
    <property type="match status" value="1"/>
</dbReference>
<name>A0A844G7W5_9BACT</name>
<dbReference type="Pfam" id="PF10672">
    <property type="entry name" value="Methyltrans_SAM"/>
    <property type="match status" value="1"/>
</dbReference>
<feature type="domain" description="S-adenosylmethionine-dependent methyltransferase" evidence="4">
    <location>
        <begin position="108"/>
        <end position="210"/>
    </location>
</feature>
<dbReference type="AlphaFoldDB" id="A0A844G7W5"/>
<dbReference type="InterPro" id="IPR019614">
    <property type="entry name" value="SAM-dep_methyl-trfase"/>
</dbReference>
<sequence>MKYALLDSGNLQKLEQVGEYRLIRPALNAFWRPALPRREWEAADAVFTRDSSGGGRWSFNRKMPESWTAEWGGFTLKIKPTGFGHLGFFAEQYRNWDFFRSAASGLGEGARALNLFGYSGIGSMAMAETGAAVCHLDASRGMIEWGQENLKFNPQVPPAIRWIADDVNKFTQRELRRGNSYHLIALDPPTFGRGSSGQVWKIEDDLPKLLGVCNRLREPGRPFTVILSCHSPGFSCLVLERLLEEACGRGGRFESFEMTIPESTGRELPAGVSVRYTV</sequence>
<dbReference type="InterPro" id="IPR013780">
    <property type="entry name" value="Glyco_hydro_b"/>
</dbReference>
<dbReference type="RefSeq" id="WP_154419560.1">
    <property type="nucleotide sequence ID" value="NZ_VUNS01000021.1"/>
</dbReference>
<keyword evidence="3" id="KW-0949">S-adenosyl-L-methionine</keyword>
<dbReference type="InterPro" id="IPR029063">
    <property type="entry name" value="SAM-dependent_MTases_sf"/>
</dbReference>
<evidence type="ECO:0000256" key="3">
    <source>
        <dbReference type="ARBA" id="ARBA00022691"/>
    </source>
</evidence>
<protein>
    <submittedName>
        <fullName evidence="5">SAM-dependent methyltransferase</fullName>
    </submittedName>
</protein>
<dbReference type="PANTHER" id="PTHR43042">
    <property type="entry name" value="SAM-DEPENDENT METHYLTRANSFERASE"/>
    <property type="match status" value="1"/>
</dbReference>
<evidence type="ECO:0000259" key="4">
    <source>
        <dbReference type="Pfam" id="PF10672"/>
    </source>
</evidence>
<evidence type="ECO:0000256" key="1">
    <source>
        <dbReference type="ARBA" id="ARBA00022603"/>
    </source>
</evidence>
<evidence type="ECO:0000313" key="6">
    <source>
        <dbReference type="Proteomes" id="UP000435649"/>
    </source>
</evidence>
<keyword evidence="1 5" id="KW-0489">Methyltransferase</keyword>
<dbReference type="EMBL" id="VUNS01000021">
    <property type="protein sequence ID" value="MST98651.1"/>
    <property type="molecule type" value="Genomic_DNA"/>
</dbReference>
<comment type="caution">
    <text evidence="5">The sequence shown here is derived from an EMBL/GenBank/DDBJ whole genome shotgun (WGS) entry which is preliminary data.</text>
</comment>
<dbReference type="Proteomes" id="UP000435649">
    <property type="component" value="Unassembled WGS sequence"/>
</dbReference>
<proteinExistence type="predicted"/>
<dbReference type="GO" id="GO:0032259">
    <property type="term" value="P:methylation"/>
    <property type="evidence" value="ECO:0007669"/>
    <property type="project" value="UniProtKB-KW"/>
</dbReference>
<reference evidence="5 6" key="1">
    <citation type="submission" date="2019-08" db="EMBL/GenBank/DDBJ databases">
        <title>In-depth cultivation of the pig gut microbiome towards novel bacterial diversity and tailored functional studies.</title>
        <authorList>
            <person name="Wylensek D."/>
            <person name="Hitch T.C.A."/>
            <person name="Clavel T."/>
        </authorList>
    </citation>
    <scope>NUCLEOTIDE SEQUENCE [LARGE SCALE GENOMIC DNA]</scope>
    <source>
        <strain evidence="5 6">BBE-744-WT-12</strain>
    </source>
</reference>
<keyword evidence="6" id="KW-1185">Reference proteome</keyword>
<gene>
    <name evidence="5" type="ORF">FYJ85_16550</name>
</gene>
<keyword evidence="2 5" id="KW-0808">Transferase</keyword>
<evidence type="ECO:0000313" key="5">
    <source>
        <dbReference type="EMBL" id="MST98651.1"/>
    </source>
</evidence>
<dbReference type="SUPFAM" id="SSF53335">
    <property type="entry name" value="S-adenosyl-L-methionine-dependent methyltransferases"/>
    <property type="match status" value="1"/>
</dbReference>
<dbReference type="PANTHER" id="PTHR43042:SF2">
    <property type="entry name" value="SAM-DEPENDENT METHYLTRANSFERASE"/>
    <property type="match status" value="1"/>
</dbReference>
<accession>A0A844G7W5</accession>
<organism evidence="5 6">
    <name type="scientific">Victivallis lenta</name>
    <dbReference type="NCBI Taxonomy" id="2606640"/>
    <lineage>
        <taxon>Bacteria</taxon>
        <taxon>Pseudomonadati</taxon>
        <taxon>Lentisphaerota</taxon>
        <taxon>Lentisphaeria</taxon>
        <taxon>Victivallales</taxon>
        <taxon>Victivallaceae</taxon>
        <taxon>Victivallis</taxon>
    </lineage>
</organism>
<dbReference type="Gene3D" id="2.60.40.1180">
    <property type="entry name" value="Golgi alpha-mannosidase II"/>
    <property type="match status" value="1"/>
</dbReference>